<keyword evidence="2" id="KW-0614">Plasmid</keyword>
<proteinExistence type="predicted"/>
<evidence type="ECO:0000313" key="2">
    <source>
        <dbReference type="EMBL" id="MBO0611763.1"/>
    </source>
</evidence>
<reference evidence="2 4" key="1">
    <citation type="submission" date="2021-03" db="EMBL/GenBank/DDBJ databases">
        <title>Draft genome and methylome analysis of Thiotrix fructosivoruns ATCC 49748.</title>
        <authorList>
            <person name="Fomenkov A."/>
            <person name="Grabovich M.Y."/>
            <person name="Roberts R.J."/>
        </authorList>
    </citation>
    <scope>NUCLEOTIDE SEQUENCE [LARGE SCALE GENOMIC DNA]</scope>
    <source>
        <strain evidence="2 4">ATCC 49748</strain>
        <plasmid evidence="2">pTfr446</plasmid>
    </source>
</reference>
<evidence type="ECO:0008006" key="5">
    <source>
        <dbReference type="Google" id="ProtNLM"/>
    </source>
</evidence>
<dbReference type="Proteomes" id="UP000664466">
    <property type="component" value="Unassembled WGS sequence"/>
</dbReference>
<reference evidence="3" key="2">
    <citation type="submission" date="2021-04" db="EMBL/GenBank/DDBJ databases">
        <title>Complete Genome and methylome analysis of Thiothrix fructosivorans ATCC 49748.</title>
        <authorList>
            <person name="Fomenkov A."/>
            <person name="Sun L."/>
            <person name="Vincze T."/>
            <person name="Grabovich M.Y."/>
            <person name="Roberts R.J."/>
        </authorList>
    </citation>
    <scope>NUCLEOTIDE SEQUENCE</scope>
    <source>
        <strain evidence="3">ATCC 49748</strain>
    </source>
</reference>
<dbReference type="InterPro" id="IPR032048">
    <property type="entry name" value="TGase_elicitor"/>
</dbReference>
<accession>A0A8B0SHH7</accession>
<feature type="region of interest" description="Disordered" evidence="1">
    <location>
        <begin position="489"/>
        <end position="534"/>
    </location>
</feature>
<evidence type="ECO:0000313" key="3">
    <source>
        <dbReference type="EMBL" id="QTX10581.1"/>
    </source>
</evidence>
<organism evidence="3">
    <name type="scientific">Thiothrix fructosivorans</name>
    <dbReference type="NCBI Taxonomy" id="111770"/>
    <lineage>
        <taxon>Bacteria</taxon>
        <taxon>Pseudomonadati</taxon>
        <taxon>Pseudomonadota</taxon>
        <taxon>Gammaproteobacteria</taxon>
        <taxon>Thiotrichales</taxon>
        <taxon>Thiotrichaceae</taxon>
        <taxon>Thiothrix</taxon>
    </lineage>
</organism>
<evidence type="ECO:0000313" key="4">
    <source>
        <dbReference type="Proteomes" id="UP000664466"/>
    </source>
</evidence>
<gene>
    <name evidence="3" type="ORF">J1836_018755</name>
    <name evidence="2" type="ORF">J1836_02310</name>
</gene>
<feature type="compositionally biased region" description="Pro residues" evidence="1">
    <location>
        <begin position="500"/>
        <end position="528"/>
    </location>
</feature>
<keyword evidence="4" id="KW-1185">Reference proteome</keyword>
<evidence type="ECO:0000256" key="1">
    <source>
        <dbReference type="SAM" id="MobiDB-lite"/>
    </source>
</evidence>
<name>A0A8B0SHH7_9GAMM</name>
<dbReference type="GO" id="GO:0016755">
    <property type="term" value="F:aminoacyltransferase activity"/>
    <property type="evidence" value="ECO:0007669"/>
    <property type="project" value="InterPro"/>
</dbReference>
<dbReference type="Pfam" id="PF16683">
    <property type="entry name" value="TGase_elicitor"/>
    <property type="match status" value="1"/>
</dbReference>
<dbReference type="EMBL" id="CP072748">
    <property type="protein sequence ID" value="QTX10581.1"/>
    <property type="molecule type" value="Genomic_DNA"/>
</dbReference>
<geneLocation type="plasmid" evidence="2">
    <name>pTfr446</name>
</geneLocation>
<protein>
    <recommendedName>
        <fullName evidence="5">Transglutaminase elicitor</fullName>
    </recommendedName>
</protein>
<dbReference type="RefSeq" id="WP_207249277.1">
    <property type="nucleotide sequence ID" value="NZ_JAFMPM010000005.1"/>
</dbReference>
<sequence length="543" mass="58902">MPNTIEQQINADLAAFAQDPKTFMNRQPPKTDAAGNPVRGMTLFSQADIDSLDYIDARDTQRMHVLQPGSGEASTRAAIASNDKPANLVDALTYSKLSDMETAGLKKKSLAESPWSDDYWAIYKGILGARYADPNFPKSSDWKKNFDYVRNAPAATILASGNATKINQLSPSEKYDALVGDTNESLTKNMWAEGKSYYDTNGSVETWMGICHGWAPAAYMLARPTKSVTLKTPSGVAIKFYPSDIKALSSLLWANAASATRFIGGRCNDKDPAADAITGRVKSADCFDTNPGSWHLAIVNQIGVSKRSTVLDVTFDYEVWNQPLHAYEYRYFNPQSNQYASTLAGATVTKAAYTNDKFKAYRSTQAHSMVGIRMDVSYVVETNPSQRESDSAAQDAIQKVTYYYDLELDAAGTVIGGEWYTNKHPDFLWTPGKGLRAKTAYDAQATGTWAAGTAVPSAWRTAAKSASTQQGSPLAAIVEQLIKFANGTQTASSPTAVTPAPTPTPTPVTPTPTPTPVTPAPTPTPTPAPTDSWLSRTLRRWFG</sequence>
<dbReference type="EMBL" id="JAFMPM010000005">
    <property type="protein sequence ID" value="MBO0611763.1"/>
    <property type="molecule type" value="Genomic_DNA"/>
</dbReference>
<dbReference type="AlphaFoldDB" id="A0A8B0SHH7"/>